<feature type="region of interest" description="Disordered" evidence="12">
    <location>
        <begin position="538"/>
        <end position="559"/>
    </location>
</feature>
<evidence type="ECO:0000313" key="15">
    <source>
        <dbReference type="EMBL" id="KDQ59685.1"/>
    </source>
</evidence>
<evidence type="ECO:0000259" key="14">
    <source>
        <dbReference type="SMART" id="SM01024"/>
    </source>
</evidence>
<dbReference type="AlphaFoldDB" id="A0A067Q0K7"/>
<dbReference type="InterPro" id="IPR003959">
    <property type="entry name" value="ATPase_AAA_core"/>
</dbReference>
<reference evidence="16" key="1">
    <citation type="journal article" date="2014" name="Proc. Natl. Acad. Sci. U.S.A.">
        <title>Extensive sampling of basidiomycete genomes demonstrates inadequacy of the white-rot/brown-rot paradigm for wood decay fungi.</title>
        <authorList>
            <person name="Riley R."/>
            <person name="Salamov A.A."/>
            <person name="Brown D.W."/>
            <person name="Nagy L.G."/>
            <person name="Floudas D."/>
            <person name="Held B.W."/>
            <person name="Levasseur A."/>
            <person name="Lombard V."/>
            <person name="Morin E."/>
            <person name="Otillar R."/>
            <person name="Lindquist E.A."/>
            <person name="Sun H."/>
            <person name="LaButti K.M."/>
            <person name="Schmutz J."/>
            <person name="Jabbour D."/>
            <person name="Luo H."/>
            <person name="Baker S.E."/>
            <person name="Pisabarro A.G."/>
            <person name="Walton J.D."/>
            <person name="Blanchette R.A."/>
            <person name="Henrissat B."/>
            <person name="Martin F."/>
            <person name="Cullen D."/>
            <person name="Hibbett D.S."/>
            <person name="Grigoriev I.V."/>
        </authorList>
    </citation>
    <scope>NUCLEOTIDE SEQUENCE [LARGE SCALE GENOMIC DNA]</scope>
    <source>
        <strain evidence="16">MUCL 33604</strain>
    </source>
</reference>
<organism evidence="15 16">
    <name type="scientific">Jaapia argillacea MUCL 33604</name>
    <dbReference type="NCBI Taxonomy" id="933084"/>
    <lineage>
        <taxon>Eukaryota</taxon>
        <taxon>Fungi</taxon>
        <taxon>Dikarya</taxon>
        <taxon>Basidiomycota</taxon>
        <taxon>Agaricomycotina</taxon>
        <taxon>Agaricomycetes</taxon>
        <taxon>Agaricomycetidae</taxon>
        <taxon>Jaapiales</taxon>
        <taxon>Jaapiaceae</taxon>
        <taxon>Jaapia</taxon>
    </lineage>
</organism>
<dbReference type="SMART" id="SM01024">
    <property type="entry name" value="BCS1_N"/>
    <property type="match status" value="1"/>
</dbReference>
<dbReference type="InterPro" id="IPR014851">
    <property type="entry name" value="BCS1_N"/>
</dbReference>
<keyword evidence="3" id="KW-0812">Transmembrane</keyword>
<dbReference type="InParanoid" id="A0A067Q0K7"/>
<dbReference type="OrthoDB" id="10251412at2759"/>
<feature type="region of interest" description="Disordered" evidence="12">
    <location>
        <begin position="309"/>
        <end position="330"/>
    </location>
</feature>
<evidence type="ECO:0000256" key="7">
    <source>
        <dbReference type="ARBA" id="ARBA00022840"/>
    </source>
</evidence>
<dbReference type="EMBL" id="KL197715">
    <property type="protein sequence ID" value="KDQ59685.1"/>
    <property type="molecule type" value="Genomic_DNA"/>
</dbReference>
<dbReference type="Gene3D" id="3.40.50.300">
    <property type="entry name" value="P-loop containing nucleotide triphosphate hydrolases"/>
    <property type="match status" value="1"/>
</dbReference>
<evidence type="ECO:0000256" key="10">
    <source>
        <dbReference type="ARBA" id="ARBA00023136"/>
    </source>
</evidence>
<evidence type="ECO:0000256" key="2">
    <source>
        <dbReference type="ARBA" id="ARBA00007448"/>
    </source>
</evidence>
<dbReference type="InterPro" id="IPR027417">
    <property type="entry name" value="P-loop_NTPase"/>
</dbReference>
<dbReference type="PANTHER" id="PTHR23070">
    <property type="entry name" value="BCS1 AAA-TYPE ATPASE"/>
    <property type="match status" value="1"/>
</dbReference>
<comment type="similarity">
    <text evidence="2">Belongs to the AAA ATPase family. BCS1 subfamily.</text>
</comment>
<evidence type="ECO:0000256" key="6">
    <source>
        <dbReference type="ARBA" id="ARBA00022801"/>
    </source>
</evidence>
<dbReference type="GO" id="GO:0016887">
    <property type="term" value="F:ATP hydrolysis activity"/>
    <property type="evidence" value="ECO:0007669"/>
    <property type="project" value="InterPro"/>
</dbReference>
<dbReference type="Pfam" id="PF00004">
    <property type="entry name" value="AAA"/>
    <property type="match status" value="1"/>
</dbReference>
<keyword evidence="5" id="KW-0999">Mitochondrion inner membrane</keyword>
<evidence type="ECO:0000259" key="13">
    <source>
        <dbReference type="SMART" id="SM00382"/>
    </source>
</evidence>
<keyword evidence="4" id="KW-0547">Nucleotide-binding</keyword>
<keyword evidence="16" id="KW-1185">Reference proteome</keyword>
<feature type="compositionally biased region" description="Basic and acidic residues" evidence="12">
    <location>
        <begin position="309"/>
        <end position="319"/>
    </location>
</feature>
<dbReference type="GO" id="GO:0005743">
    <property type="term" value="C:mitochondrial inner membrane"/>
    <property type="evidence" value="ECO:0007669"/>
    <property type="project" value="UniProtKB-SubCell"/>
</dbReference>
<dbReference type="Pfam" id="PF08740">
    <property type="entry name" value="BCS1_N"/>
    <property type="match status" value="1"/>
</dbReference>
<dbReference type="SUPFAM" id="SSF52540">
    <property type="entry name" value="P-loop containing nucleoside triphosphate hydrolases"/>
    <property type="match status" value="1"/>
</dbReference>
<dbReference type="SMART" id="SM00382">
    <property type="entry name" value="AAA"/>
    <property type="match status" value="1"/>
</dbReference>
<keyword evidence="9" id="KW-0496">Mitochondrion</keyword>
<comment type="catalytic activity">
    <reaction evidence="11">
        <text>ATP + H2O = ADP + phosphate + H(+)</text>
        <dbReference type="Rhea" id="RHEA:13065"/>
        <dbReference type="ChEBI" id="CHEBI:15377"/>
        <dbReference type="ChEBI" id="CHEBI:15378"/>
        <dbReference type="ChEBI" id="CHEBI:30616"/>
        <dbReference type="ChEBI" id="CHEBI:43474"/>
        <dbReference type="ChEBI" id="CHEBI:456216"/>
    </reaction>
    <physiologicalReaction direction="left-to-right" evidence="11">
        <dbReference type="Rhea" id="RHEA:13066"/>
    </physiologicalReaction>
</comment>
<evidence type="ECO:0000256" key="3">
    <source>
        <dbReference type="ARBA" id="ARBA00022692"/>
    </source>
</evidence>
<evidence type="ECO:0008006" key="17">
    <source>
        <dbReference type="Google" id="ProtNLM"/>
    </source>
</evidence>
<protein>
    <recommendedName>
        <fullName evidence="17">AAA+ ATPase domain-containing protein</fullName>
    </recommendedName>
</protein>
<dbReference type="Pfam" id="PF25426">
    <property type="entry name" value="AAA_lid_BCS1"/>
    <property type="match status" value="1"/>
</dbReference>
<dbReference type="InterPro" id="IPR003593">
    <property type="entry name" value="AAA+_ATPase"/>
</dbReference>
<proteinExistence type="inferred from homology"/>
<dbReference type="Proteomes" id="UP000027265">
    <property type="component" value="Unassembled WGS sequence"/>
</dbReference>
<dbReference type="CDD" id="cd19510">
    <property type="entry name" value="RecA-like_BCS1"/>
    <property type="match status" value="1"/>
</dbReference>
<evidence type="ECO:0000256" key="11">
    <source>
        <dbReference type="ARBA" id="ARBA00048778"/>
    </source>
</evidence>
<keyword evidence="8" id="KW-1133">Transmembrane helix</keyword>
<evidence type="ECO:0000256" key="9">
    <source>
        <dbReference type="ARBA" id="ARBA00023128"/>
    </source>
</evidence>
<name>A0A067Q0K7_9AGAM</name>
<evidence type="ECO:0000256" key="5">
    <source>
        <dbReference type="ARBA" id="ARBA00022792"/>
    </source>
</evidence>
<evidence type="ECO:0000256" key="8">
    <source>
        <dbReference type="ARBA" id="ARBA00022989"/>
    </source>
</evidence>
<dbReference type="InterPro" id="IPR057495">
    <property type="entry name" value="AAA_lid_BCS1"/>
</dbReference>
<dbReference type="STRING" id="933084.A0A067Q0K7"/>
<gene>
    <name evidence="15" type="ORF">JAAARDRAFT_126837</name>
</gene>
<feature type="compositionally biased region" description="Polar residues" evidence="12">
    <location>
        <begin position="549"/>
        <end position="559"/>
    </location>
</feature>
<accession>A0A067Q0K7</accession>
<evidence type="ECO:0000256" key="4">
    <source>
        <dbReference type="ARBA" id="ARBA00022741"/>
    </source>
</evidence>
<evidence type="ECO:0000256" key="1">
    <source>
        <dbReference type="ARBA" id="ARBA00004434"/>
    </source>
</evidence>
<evidence type="ECO:0000256" key="12">
    <source>
        <dbReference type="SAM" id="MobiDB-lite"/>
    </source>
</evidence>
<comment type="subcellular location">
    <subcellularLocation>
        <location evidence="1">Mitochondrion inner membrane</location>
        <topology evidence="1">Single-pass membrane protein</topology>
    </subcellularLocation>
</comment>
<feature type="domain" description="AAA+ ATPase" evidence="13">
    <location>
        <begin position="239"/>
        <end position="383"/>
    </location>
</feature>
<feature type="domain" description="BCS1 N-terminal" evidence="14">
    <location>
        <begin position="23"/>
        <end position="208"/>
    </location>
</feature>
<dbReference type="HOGENOM" id="CLU_010189_3_2_1"/>
<keyword evidence="7" id="KW-0067">ATP-binding</keyword>
<dbReference type="InterPro" id="IPR050747">
    <property type="entry name" value="Mitochondrial_chaperone_BCS1"/>
</dbReference>
<dbReference type="GO" id="GO:0005524">
    <property type="term" value="F:ATP binding"/>
    <property type="evidence" value="ECO:0007669"/>
    <property type="project" value="UniProtKB-KW"/>
</dbReference>
<keyword evidence="6" id="KW-0378">Hydrolase</keyword>
<keyword evidence="10" id="KW-0472">Membrane</keyword>
<evidence type="ECO:0000313" key="16">
    <source>
        <dbReference type="Proteomes" id="UP000027265"/>
    </source>
</evidence>
<sequence>MGIFSLFAATSTRSTLSEGLSWLVLGSLMEVGRRLFMWIIDRIKFRFYVTAQFRSDNPPGDWIFLYLLQEKIWQPAPQFAIRPKSGARKWGADVTSKEGGMQKDEGVEYVPMYSSPHLFKWRGYWFEIRETEENVGGPWHSVSESRLHLTVYTLDVSVIAAFINEAKARYEQTYGEEVVLHSSTTEGYGGDFLWNHTVSRQRRPLSSLALQPGAAEALLADAQEFLDTEKWYKSMGIPHRRGYLLHGPPGTGKTSTIYALAGELHLEVFVLSLSGPKVDDAYLRRAAASIPPRSILLIEDIDCAFSNREDVHSGPDNDGRPAISGSDGSGSKVTLSSLLNVLDGVNSENGRIFFATTNHPERLDPALLRPGRIDMKIEYKLATKEQACSLFQRFFAGKQVLEDGDNEKQSSPKDNEERVLELAQSFADGIEDGEFSTAELQGYLLGLKRDPVAAASGVRAWVELRRDERRQEEGRDPELRLGVWGSRKLRATKGRSDVWQSDIQACSIRSPSSLESSACCSPIDPVFDSELVYKRPQAEERAESALATPPQQADTPLQE</sequence>